<evidence type="ECO:0000313" key="1">
    <source>
        <dbReference type="EMBL" id="MBO0939957.1"/>
    </source>
</evidence>
<gene>
    <name evidence="1" type="ORF">J2I47_25655</name>
</gene>
<dbReference type="AlphaFoldDB" id="A0A939GIR7"/>
<keyword evidence="2" id="KW-1185">Reference proteome</keyword>
<organism evidence="1 2">
    <name type="scientific">Fibrella rubiginis</name>
    <dbReference type="NCBI Taxonomy" id="2817060"/>
    <lineage>
        <taxon>Bacteria</taxon>
        <taxon>Pseudomonadati</taxon>
        <taxon>Bacteroidota</taxon>
        <taxon>Cytophagia</taxon>
        <taxon>Cytophagales</taxon>
        <taxon>Spirosomataceae</taxon>
        <taxon>Fibrella</taxon>
    </lineage>
</organism>
<evidence type="ECO:0000313" key="2">
    <source>
        <dbReference type="Proteomes" id="UP000664034"/>
    </source>
</evidence>
<dbReference type="RefSeq" id="WP_207367485.1">
    <property type="nucleotide sequence ID" value="NZ_JAFMYV010000019.1"/>
</dbReference>
<comment type="caution">
    <text evidence="1">The sequence shown here is derived from an EMBL/GenBank/DDBJ whole genome shotgun (WGS) entry which is preliminary data.</text>
</comment>
<proteinExistence type="predicted"/>
<sequence>MYARYGTVKAYDNRSEVPVYVGADEALADFLAEVKIYAESLTTTPPAYPADRDDTDYGLTPARNLWASRFARAKASRHAA</sequence>
<protein>
    <submittedName>
        <fullName evidence="1">Uncharacterized protein</fullName>
    </submittedName>
</protein>
<dbReference type="EMBL" id="JAFMYV010000019">
    <property type="protein sequence ID" value="MBO0939957.1"/>
    <property type="molecule type" value="Genomic_DNA"/>
</dbReference>
<reference evidence="1" key="1">
    <citation type="submission" date="2021-03" db="EMBL/GenBank/DDBJ databases">
        <title>Fibrella sp. HMF5335 genome sequencing and assembly.</title>
        <authorList>
            <person name="Kang H."/>
            <person name="Kim H."/>
            <person name="Bae S."/>
            <person name="Joh K."/>
        </authorList>
    </citation>
    <scope>NUCLEOTIDE SEQUENCE</scope>
    <source>
        <strain evidence="1">HMF5335</strain>
    </source>
</reference>
<accession>A0A939GIR7</accession>
<dbReference type="Proteomes" id="UP000664034">
    <property type="component" value="Unassembled WGS sequence"/>
</dbReference>
<name>A0A939GIR7_9BACT</name>